<dbReference type="PANTHER" id="PTHR11926:SF870">
    <property type="entry name" value="UDP-GLYCOSYLTRANSFERASE 75B1"/>
    <property type="match status" value="1"/>
</dbReference>
<evidence type="ECO:0000256" key="3">
    <source>
        <dbReference type="ARBA" id="ARBA00022679"/>
    </source>
</evidence>
<dbReference type="Gene3D" id="3.40.50.2000">
    <property type="entry name" value="Glycogen Phosphorylase B"/>
    <property type="match status" value="2"/>
</dbReference>
<evidence type="ECO:0000256" key="1">
    <source>
        <dbReference type="ARBA" id="ARBA00009995"/>
    </source>
</evidence>
<dbReference type="STRING" id="35608.A0A2U1LWE7"/>
<dbReference type="GO" id="GO:0080044">
    <property type="term" value="F:quercetin 7-O-glucosyltransferase activity"/>
    <property type="evidence" value="ECO:0007669"/>
    <property type="project" value="TreeGrafter"/>
</dbReference>
<gene>
    <name evidence="5" type="ORF">CTI12_AA446060</name>
</gene>
<dbReference type="PANTHER" id="PTHR11926">
    <property type="entry name" value="GLUCOSYL/GLUCURONOSYL TRANSFERASES"/>
    <property type="match status" value="1"/>
</dbReference>
<dbReference type="Pfam" id="PF00201">
    <property type="entry name" value="UDPGT"/>
    <property type="match status" value="1"/>
</dbReference>
<reference evidence="5 6" key="1">
    <citation type="journal article" date="2018" name="Mol. Plant">
        <title>The genome of Artemisia annua provides insight into the evolution of Asteraceae family and artemisinin biosynthesis.</title>
        <authorList>
            <person name="Shen Q."/>
            <person name="Zhang L."/>
            <person name="Liao Z."/>
            <person name="Wang S."/>
            <person name="Yan T."/>
            <person name="Shi P."/>
            <person name="Liu M."/>
            <person name="Fu X."/>
            <person name="Pan Q."/>
            <person name="Wang Y."/>
            <person name="Lv Z."/>
            <person name="Lu X."/>
            <person name="Zhang F."/>
            <person name="Jiang W."/>
            <person name="Ma Y."/>
            <person name="Chen M."/>
            <person name="Hao X."/>
            <person name="Li L."/>
            <person name="Tang Y."/>
            <person name="Lv G."/>
            <person name="Zhou Y."/>
            <person name="Sun X."/>
            <person name="Brodelius P.E."/>
            <person name="Rose J.K.C."/>
            <person name="Tang K."/>
        </authorList>
    </citation>
    <scope>NUCLEOTIDE SEQUENCE [LARGE SCALE GENOMIC DNA]</scope>
    <source>
        <strain evidence="6">cv. Huhao1</strain>
        <tissue evidence="5">Leaf</tissue>
    </source>
</reference>
<evidence type="ECO:0000313" key="6">
    <source>
        <dbReference type="Proteomes" id="UP000245207"/>
    </source>
</evidence>
<comment type="caution">
    <text evidence="5">The sequence shown here is derived from an EMBL/GenBank/DDBJ whole genome shotgun (WGS) entry which is preliminary data.</text>
</comment>
<keyword evidence="6" id="KW-1185">Reference proteome</keyword>
<proteinExistence type="inferred from homology"/>
<sequence length="350" mass="38595">MTGERKVCCTGHGLISPSLRFADRLLKMGVSVTFCTFSGLLQIIKETIPHGLTFATFSDGHDNGLQPTDTLPQLISDFAKSGSVAVADLLTSAAATGQPFDRVVYTTIVPWVANVANAHNVKSTLLWCQPATVFNIYYYYFNGYQELISSNKNNPLVPIKLPGLPLLTMADLPSFDELENESIKAIEKIKYIPIGPLIPSESLEKDEDGIMSWLNTKPKKSVVYVSFVRVSRLAIDQAEEMAKGLLESGRPFLWVIRDNHEAAKLSKLDELKKQGMIVDWCSQVDVLNHDAVGCFITNCGWNSTMEALAAGVPIVAYPQLMDQGTNAKMIEDVWKIGVRVVSFKVFGETQ</sequence>
<dbReference type="SUPFAM" id="SSF53756">
    <property type="entry name" value="UDP-Glycosyltransferase/glycogen phosphorylase"/>
    <property type="match status" value="1"/>
</dbReference>
<dbReference type="OrthoDB" id="5835829at2759"/>
<dbReference type="GO" id="GO:0080043">
    <property type="term" value="F:quercetin 3-O-glucosyltransferase activity"/>
    <property type="evidence" value="ECO:0007669"/>
    <property type="project" value="TreeGrafter"/>
</dbReference>
<protein>
    <submittedName>
        <fullName evidence="5">Uncharacterized protein</fullName>
    </submittedName>
</protein>
<dbReference type="Proteomes" id="UP000245207">
    <property type="component" value="Unassembled WGS sequence"/>
</dbReference>
<dbReference type="CDD" id="cd03784">
    <property type="entry name" value="GT1_Gtf-like"/>
    <property type="match status" value="1"/>
</dbReference>
<dbReference type="InterPro" id="IPR035595">
    <property type="entry name" value="UDP_glycos_trans_CS"/>
</dbReference>
<dbReference type="EMBL" id="PKPP01007454">
    <property type="protein sequence ID" value="PWA53333.1"/>
    <property type="molecule type" value="Genomic_DNA"/>
</dbReference>
<organism evidence="5 6">
    <name type="scientific">Artemisia annua</name>
    <name type="common">Sweet wormwood</name>
    <dbReference type="NCBI Taxonomy" id="35608"/>
    <lineage>
        <taxon>Eukaryota</taxon>
        <taxon>Viridiplantae</taxon>
        <taxon>Streptophyta</taxon>
        <taxon>Embryophyta</taxon>
        <taxon>Tracheophyta</taxon>
        <taxon>Spermatophyta</taxon>
        <taxon>Magnoliopsida</taxon>
        <taxon>eudicotyledons</taxon>
        <taxon>Gunneridae</taxon>
        <taxon>Pentapetalae</taxon>
        <taxon>asterids</taxon>
        <taxon>campanulids</taxon>
        <taxon>Asterales</taxon>
        <taxon>Asteraceae</taxon>
        <taxon>Asteroideae</taxon>
        <taxon>Anthemideae</taxon>
        <taxon>Artemisiinae</taxon>
        <taxon>Artemisia</taxon>
    </lineage>
</organism>
<name>A0A2U1LWE7_ARTAN</name>
<dbReference type="PROSITE" id="PS00375">
    <property type="entry name" value="UDPGT"/>
    <property type="match status" value="1"/>
</dbReference>
<comment type="similarity">
    <text evidence="1 4">Belongs to the UDP-glycosyltransferase family.</text>
</comment>
<evidence type="ECO:0000256" key="4">
    <source>
        <dbReference type="RuleBase" id="RU003718"/>
    </source>
</evidence>
<dbReference type="AlphaFoldDB" id="A0A2U1LWE7"/>
<keyword evidence="3 4" id="KW-0808">Transferase</keyword>
<keyword evidence="2 4" id="KW-0328">Glycosyltransferase</keyword>
<accession>A0A2U1LWE7</accession>
<evidence type="ECO:0000256" key="2">
    <source>
        <dbReference type="ARBA" id="ARBA00022676"/>
    </source>
</evidence>
<evidence type="ECO:0000313" key="5">
    <source>
        <dbReference type="EMBL" id="PWA53333.1"/>
    </source>
</evidence>
<dbReference type="InterPro" id="IPR002213">
    <property type="entry name" value="UDP_glucos_trans"/>
</dbReference>